<comment type="caution">
    <text evidence="1">The sequence shown here is derived from an EMBL/GenBank/DDBJ whole genome shotgun (WGS) entry which is preliminary data.</text>
</comment>
<organism evidence="1 2">
    <name type="scientific">Sphingomonas immobilis</name>
    <dbReference type="NCBI Taxonomy" id="3063997"/>
    <lineage>
        <taxon>Bacteria</taxon>
        <taxon>Pseudomonadati</taxon>
        <taxon>Pseudomonadota</taxon>
        <taxon>Alphaproteobacteria</taxon>
        <taxon>Sphingomonadales</taxon>
        <taxon>Sphingomonadaceae</taxon>
        <taxon>Sphingomonas</taxon>
    </lineage>
</organism>
<reference evidence="1" key="1">
    <citation type="submission" date="2023-07" db="EMBL/GenBank/DDBJ databases">
        <authorList>
            <person name="Kim M.K."/>
        </authorList>
    </citation>
    <scope>NUCLEOTIDE SEQUENCE</scope>
    <source>
        <strain evidence="1">CA1-15</strain>
    </source>
</reference>
<name>A0ABT9A140_9SPHN</name>
<proteinExistence type="predicted"/>
<keyword evidence="2" id="KW-1185">Reference proteome</keyword>
<evidence type="ECO:0000313" key="1">
    <source>
        <dbReference type="EMBL" id="MDO7843548.1"/>
    </source>
</evidence>
<dbReference type="Proteomes" id="UP001176468">
    <property type="component" value="Unassembled WGS sequence"/>
</dbReference>
<gene>
    <name evidence="1" type="ORF">Q5H94_14540</name>
</gene>
<accession>A0ABT9A140</accession>
<dbReference type="RefSeq" id="WP_304562004.1">
    <property type="nucleotide sequence ID" value="NZ_JAUQSZ010000010.1"/>
</dbReference>
<dbReference type="EMBL" id="JAUQSZ010000010">
    <property type="protein sequence ID" value="MDO7843548.1"/>
    <property type="molecule type" value="Genomic_DNA"/>
</dbReference>
<protein>
    <submittedName>
        <fullName evidence="1">CopG family transcriptional regulator</fullName>
    </submittedName>
</protein>
<sequence>MKVRQNLYIDREIADALEAIAAGPGGNKSRLVNDALAAWLARRGTRELDDTFKVRLDRMSRDLDHIRRDTDVIIESLALFVRYQLLVTAPLPEADSVALAVGLDRFEKFVGQVGRQLATGRRTLGPAKPGKTS</sequence>
<evidence type="ECO:0000313" key="2">
    <source>
        <dbReference type="Proteomes" id="UP001176468"/>
    </source>
</evidence>